<dbReference type="EMBL" id="LNIX01000001">
    <property type="protein sequence ID" value="OXA63043.1"/>
    <property type="molecule type" value="Genomic_DNA"/>
</dbReference>
<keyword evidence="10" id="KW-1185">Reference proteome</keyword>
<dbReference type="InterPro" id="IPR043597">
    <property type="entry name" value="TPH_dom"/>
</dbReference>
<evidence type="ECO:0000256" key="3">
    <source>
        <dbReference type="ARBA" id="ARBA00023069"/>
    </source>
</evidence>
<dbReference type="PANTHER" id="PTHR31183">
    <property type="entry name" value="TRICHOPLEIN KERATIN FILAMENT-BINDING PROTEIN FAMILY MEMBER"/>
    <property type="match status" value="1"/>
</dbReference>
<keyword evidence="3" id="KW-0969">Cilium</keyword>
<comment type="caution">
    <text evidence="9">The sequence shown here is derived from an EMBL/GenBank/DDBJ whole genome shotgun (WGS) entry which is preliminary data.</text>
</comment>
<evidence type="ECO:0000256" key="2">
    <source>
        <dbReference type="ARBA" id="ARBA00023054"/>
    </source>
</evidence>
<organism evidence="9 10">
    <name type="scientific">Folsomia candida</name>
    <name type="common">Springtail</name>
    <dbReference type="NCBI Taxonomy" id="158441"/>
    <lineage>
        <taxon>Eukaryota</taxon>
        <taxon>Metazoa</taxon>
        <taxon>Ecdysozoa</taxon>
        <taxon>Arthropoda</taxon>
        <taxon>Hexapoda</taxon>
        <taxon>Collembola</taxon>
        <taxon>Entomobryomorpha</taxon>
        <taxon>Isotomoidea</taxon>
        <taxon>Isotomidae</taxon>
        <taxon>Proisotominae</taxon>
        <taxon>Folsomia</taxon>
    </lineage>
</organism>
<feature type="coiled-coil region" evidence="7">
    <location>
        <begin position="32"/>
        <end position="108"/>
    </location>
</feature>
<dbReference type="STRING" id="158441.A0A226EZP7"/>
<evidence type="ECO:0000256" key="7">
    <source>
        <dbReference type="SAM" id="Coils"/>
    </source>
</evidence>
<keyword evidence="4" id="KW-0966">Cell projection</keyword>
<comment type="subcellular location">
    <subcellularLocation>
        <location evidence="1">Cell projection</location>
        <location evidence="1">Cilium</location>
    </subcellularLocation>
</comment>
<sequence>MLETDRKMAFRQKMENGGEIRKIDALTKFKTETEMEERRMDLETRSDRLKRMMENEMFSHTQQMQTDFERQQESKIDGMRQRVKALKEKRLEEERQFVEKKLDLAFQNQCEQMRTLLSKRITKEIVQDWGEQVKMKKRLECEEEENDRMYAHLVSLDVENKWKREIAYDCMRADALKQGLAELDRQIQYKKAKAADQAKIQERELAINAQIQKELEVERRKREEEKNARFIKSKEHVKEMMATRDYYRDRRIKREEIVAQEFLRKAIRELYIEEADRNKAKRELMRSINIYLDYLKKRDCYGNSREAELQKVIDAVIEEQYLKVNEARRKEQAQRKQLFCNVLAGRAQQIDDLKALRDKEEMERQKELRYLKEDWKQYLREVEYEKEVQLKKRQQYRNDLDCQLQYQATVKGRDSNETKREGDLGELEEGFFLNRLNTTVKQAKLERSNPYREMLSGKKVQQCLRPIGESWST</sequence>
<comment type="similarity">
    <text evidence="5">Belongs to the CFAP53 family.</text>
</comment>
<evidence type="ECO:0000256" key="4">
    <source>
        <dbReference type="ARBA" id="ARBA00023273"/>
    </source>
</evidence>
<keyword evidence="2 7" id="KW-0175">Coiled coil</keyword>
<evidence type="ECO:0000256" key="1">
    <source>
        <dbReference type="ARBA" id="ARBA00004138"/>
    </source>
</evidence>
<dbReference type="Proteomes" id="UP000198287">
    <property type="component" value="Unassembled WGS sequence"/>
</dbReference>
<evidence type="ECO:0000256" key="5">
    <source>
        <dbReference type="ARBA" id="ARBA00033747"/>
    </source>
</evidence>
<accession>A0A226EZP7</accession>
<dbReference type="InterPro" id="IPR043596">
    <property type="entry name" value="CFAP53/TCHP"/>
</dbReference>
<dbReference type="OrthoDB" id="75950at2759"/>
<protein>
    <recommendedName>
        <fullName evidence="6">Cilia- and flagella-associated protein 53</fullName>
    </recommendedName>
</protein>
<dbReference type="AlphaFoldDB" id="A0A226EZP7"/>
<evidence type="ECO:0000313" key="9">
    <source>
        <dbReference type="EMBL" id="OXA63043.1"/>
    </source>
</evidence>
<dbReference type="PANTHER" id="PTHR31183:SF1">
    <property type="entry name" value="CILIA- AND FLAGELLA-ASSOCIATED PROTEIN 53"/>
    <property type="match status" value="1"/>
</dbReference>
<keyword evidence="9" id="KW-0282">Flagellum</keyword>
<evidence type="ECO:0000256" key="6">
    <source>
        <dbReference type="ARBA" id="ARBA00033773"/>
    </source>
</evidence>
<feature type="domain" description="Trichohyalin-plectin-homology" evidence="8">
    <location>
        <begin position="107"/>
        <end position="425"/>
    </location>
</feature>
<gene>
    <name evidence="9" type="ORF">Fcan01_02432</name>
</gene>
<reference evidence="9 10" key="1">
    <citation type="submission" date="2015-12" db="EMBL/GenBank/DDBJ databases">
        <title>The genome of Folsomia candida.</title>
        <authorList>
            <person name="Faddeeva A."/>
            <person name="Derks M.F."/>
            <person name="Anvar Y."/>
            <person name="Smit S."/>
            <person name="Van Straalen N."/>
            <person name="Roelofs D."/>
        </authorList>
    </citation>
    <scope>NUCLEOTIDE SEQUENCE [LARGE SCALE GENOMIC DNA]</scope>
    <source>
        <strain evidence="9 10">VU population</strain>
        <tissue evidence="9">Whole body</tissue>
    </source>
</reference>
<proteinExistence type="inferred from homology"/>
<evidence type="ECO:0000313" key="10">
    <source>
        <dbReference type="Proteomes" id="UP000198287"/>
    </source>
</evidence>
<dbReference type="Pfam" id="PF13868">
    <property type="entry name" value="TPH"/>
    <property type="match status" value="1"/>
</dbReference>
<dbReference type="GO" id="GO:0005929">
    <property type="term" value="C:cilium"/>
    <property type="evidence" value="ECO:0007669"/>
    <property type="project" value="UniProtKB-SubCell"/>
</dbReference>
<name>A0A226EZP7_FOLCA</name>
<dbReference type="OMA" id="EENDRMY"/>
<evidence type="ECO:0000259" key="8">
    <source>
        <dbReference type="Pfam" id="PF13868"/>
    </source>
</evidence>